<feature type="region of interest" description="Disordered" evidence="1">
    <location>
        <begin position="433"/>
        <end position="469"/>
    </location>
</feature>
<feature type="compositionally biased region" description="Acidic residues" evidence="1">
    <location>
        <begin position="433"/>
        <end position="443"/>
    </location>
</feature>
<dbReference type="InterPro" id="IPR031961">
    <property type="entry name" value="DUF4780"/>
</dbReference>
<feature type="region of interest" description="Disordered" evidence="1">
    <location>
        <begin position="1"/>
        <end position="114"/>
    </location>
</feature>
<gene>
    <name evidence="4" type="primary">LOC118877379</name>
</gene>
<feature type="compositionally biased region" description="Basic and acidic residues" evidence="1">
    <location>
        <begin position="76"/>
        <end position="87"/>
    </location>
</feature>
<sequence length="469" mass="51158">MNGEKDNIRAGMSAQTSIGSTTATIGGHGEEQSSLRVASGRIPGKPGAGKATSMTSQAKLSRTGVVVEVDSGSESVLHEAETRHTRLPEPGSNSTRREGPKRSSEGMKAKAQYKAALKIKSRLQDKADLSQEEKERLAWAEQRIEEGRLHFASKPSMASSGGFANKVEEMLANKRQRAHESAAKDISMSKRKRGPMEAGTPPPKVARMPNRKAKVSDVDNRHLIVALIDRSDENGKMTEARWKIVHERLVQALFARIEEAPTAPMPTFDGAGWLNGVKILKCNDDPTRKWLTQTVCQLEALWEGAKLEVVDRELIPSIPKAKVLLPIAIQGYRALKLLQRQNPDVPTANWKILHMASPLPNEGGQSVVLQINKEAEDLLYPRFGKMAWGMGSVYLRLRKRHPDDKGAHILQAGEVEKDLGLEAVVDAAQDIAVDDSEDEEDGDLTVIANPSSGDEPATYDTEGAAAQSP</sequence>
<feature type="region of interest" description="Disordered" evidence="1">
    <location>
        <begin position="173"/>
        <end position="213"/>
    </location>
</feature>
<dbReference type="GeneID" id="118877379"/>
<protein>
    <recommendedName>
        <fullName evidence="2">DUF4780 domain-containing protein</fullName>
    </recommendedName>
</protein>
<accession>A0AB40A532</accession>
<feature type="compositionally biased region" description="Low complexity" evidence="1">
    <location>
        <begin position="64"/>
        <end position="75"/>
    </location>
</feature>
<proteinExistence type="predicted"/>
<dbReference type="RefSeq" id="XP_036671832.3">
    <property type="nucleotide sequence ID" value="XM_036815937.3"/>
</dbReference>
<evidence type="ECO:0000259" key="2">
    <source>
        <dbReference type="Pfam" id="PF16012"/>
    </source>
</evidence>
<keyword evidence="3" id="KW-1185">Reference proteome</keyword>
<feature type="domain" description="DUF4780" evidence="2">
    <location>
        <begin position="220"/>
        <end position="395"/>
    </location>
</feature>
<dbReference type="Proteomes" id="UP001652628">
    <property type="component" value="Chromosome 3"/>
</dbReference>
<name>A0AB40A532_DROSZ</name>
<dbReference type="Pfam" id="PF16012">
    <property type="entry name" value="DUF4780"/>
    <property type="match status" value="1"/>
</dbReference>
<feature type="compositionally biased region" description="Basic and acidic residues" evidence="1">
    <location>
        <begin position="95"/>
        <end position="108"/>
    </location>
</feature>
<reference evidence="4" key="1">
    <citation type="submission" date="2025-08" db="UniProtKB">
        <authorList>
            <consortium name="RefSeq"/>
        </authorList>
    </citation>
    <scope>IDENTIFICATION</scope>
</reference>
<evidence type="ECO:0000313" key="4">
    <source>
        <dbReference type="RefSeq" id="XP_036671832.3"/>
    </source>
</evidence>
<organism evidence="3 4">
    <name type="scientific">Drosophila suzukii</name>
    <name type="common">Spotted-wing drosophila fruit fly</name>
    <dbReference type="NCBI Taxonomy" id="28584"/>
    <lineage>
        <taxon>Eukaryota</taxon>
        <taxon>Metazoa</taxon>
        <taxon>Ecdysozoa</taxon>
        <taxon>Arthropoda</taxon>
        <taxon>Hexapoda</taxon>
        <taxon>Insecta</taxon>
        <taxon>Pterygota</taxon>
        <taxon>Neoptera</taxon>
        <taxon>Endopterygota</taxon>
        <taxon>Diptera</taxon>
        <taxon>Brachycera</taxon>
        <taxon>Muscomorpha</taxon>
        <taxon>Ephydroidea</taxon>
        <taxon>Drosophilidae</taxon>
        <taxon>Drosophila</taxon>
        <taxon>Sophophora</taxon>
    </lineage>
</organism>
<feature type="compositionally biased region" description="Basic and acidic residues" evidence="1">
    <location>
        <begin position="173"/>
        <end position="183"/>
    </location>
</feature>
<evidence type="ECO:0000256" key="1">
    <source>
        <dbReference type="SAM" id="MobiDB-lite"/>
    </source>
</evidence>
<evidence type="ECO:0000313" key="3">
    <source>
        <dbReference type="Proteomes" id="UP001652628"/>
    </source>
</evidence>
<feature type="compositionally biased region" description="Low complexity" evidence="1">
    <location>
        <begin position="16"/>
        <end position="25"/>
    </location>
</feature>
<dbReference type="AlphaFoldDB" id="A0AB40A532"/>